<keyword evidence="3" id="KW-0973">c-di-GMP</keyword>
<dbReference type="NCBIfam" id="TIGR00229">
    <property type="entry name" value="sensory_box"/>
    <property type="match status" value="1"/>
</dbReference>
<dbReference type="GO" id="GO:0071732">
    <property type="term" value="P:cellular response to nitric oxide"/>
    <property type="evidence" value="ECO:0007669"/>
    <property type="project" value="UniProtKB-ARBA"/>
</dbReference>
<dbReference type="InterPro" id="IPR052155">
    <property type="entry name" value="Biofilm_reg_signaling"/>
</dbReference>
<evidence type="ECO:0000259" key="6">
    <source>
        <dbReference type="PROSITE" id="PS50883"/>
    </source>
</evidence>
<keyword evidence="5" id="KW-0812">Transmembrane</keyword>
<dbReference type="Gene3D" id="3.20.20.450">
    <property type="entry name" value="EAL domain"/>
    <property type="match status" value="1"/>
</dbReference>
<dbReference type="SUPFAM" id="SSF55785">
    <property type="entry name" value="PYP-like sensor domain (PAS domain)"/>
    <property type="match status" value="1"/>
</dbReference>
<evidence type="ECO:0000313" key="8">
    <source>
        <dbReference type="EMBL" id="RRD01776.1"/>
    </source>
</evidence>
<gene>
    <name evidence="8" type="ORF">EHS89_04320</name>
</gene>
<keyword evidence="9" id="KW-1185">Reference proteome</keyword>
<comment type="catalytic activity">
    <reaction evidence="4">
        <text>3',3'-c-di-GMP + H2O = 5'-phosphoguanylyl(3'-&gt;5')guanosine + H(+)</text>
        <dbReference type="Rhea" id="RHEA:24902"/>
        <dbReference type="ChEBI" id="CHEBI:15377"/>
        <dbReference type="ChEBI" id="CHEBI:15378"/>
        <dbReference type="ChEBI" id="CHEBI:58754"/>
        <dbReference type="ChEBI" id="CHEBI:58805"/>
        <dbReference type="EC" id="3.1.4.52"/>
    </reaction>
    <physiologicalReaction direction="left-to-right" evidence="4">
        <dbReference type="Rhea" id="RHEA:24903"/>
    </physiologicalReaction>
</comment>
<dbReference type="InterPro" id="IPR000014">
    <property type="entry name" value="PAS"/>
</dbReference>
<dbReference type="OrthoDB" id="8416215at2"/>
<evidence type="ECO:0000256" key="5">
    <source>
        <dbReference type="SAM" id="Phobius"/>
    </source>
</evidence>
<dbReference type="InterPro" id="IPR000160">
    <property type="entry name" value="GGDEF_dom"/>
</dbReference>
<dbReference type="Pfam" id="PF00990">
    <property type="entry name" value="GGDEF"/>
    <property type="match status" value="1"/>
</dbReference>
<dbReference type="InterPro" id="IPR001633">
    <property type="entry name" value="EAL_dom"/>
</dbReference>
<dbReference type="InterPro" id="IPR029787">
    <property type="entry name" value="Nucleotide_cyclase"/>
</dbReference>
<dbReference type="SMART" id="SM00052">
    <property type="entry name" value="EAL"/>
    <property type="match status" value="1"/>
</dbReference>
<dbReference type="InterPro" id="IPR043128">
    <property type="entry name" value="Rev_trsase/Diguanyl_cyclase"/>
</dbReference>
<dbReference type="InterPro" id="IPR035965">
    <property type="entry name" value="PAS-like_dom_sf"/>
</dbReference>
<feature type="transmembrane region" description="Helical" evidence="5">
    <location>
        <begin position="288"/>
        <end position="310"/>
    </location>
</feature>
<reference evidence="8 9" key="1">
    <citation type="submission" date="2018-11" db="EMBL/GenBank/DDBJ databases">
        <title>The draft genome sequence of Amphritea balenae JAMM 1525T.</title>
        <authorList>
            <person name="Fang Z."/>
            <person name="Zhang Y."/>
            <person name="Han X."/>
        </authorList>
    </citation>
    <scope>NUCLEOTIDE SEQUENCE [LARGE SCALE GENOMIC DNA]</scope>
    <source>
        <strain evidence="8 9">JAMM 1525</strain>
    </source>
</reference>
<dbReference type="GO" id="GO:0071111">
    <property type="term" value="F:cyclic-guanylate-specific phosphodiesterase activity"/>
    <property type="evidence" value="ECO:0007669"/>
    <property type="project" value="UniProtKB-EC"/>
</dbReference>
<dbReference type="PANTHER" id="PTHR44757:SF2">
    <property type="entry name" value="BIOFILM ARCHITECTURE MAINTENANCE PROTEIN MBAA"/>
    <property type="match status" value="1"/>
</dbReference>
<dbReference type="NCBIfam" id="TIGR00254">
    <property type="entry name" value="GGDEF"/>
    <property type="match status" value="1"/>
</dbReference>
<accession>A0A3P1SZ04</accession>
<feature type="domain" description="GGDEF" evidence="7">
    <location>
        <begin position="551"/>
        <end position="684"/>
    </location>
</feature>
<evidence type="ECO:0000259" key="7">
    <source>
        <dbReference type="PROSITE" id="PS50887"/>
    </source>
</evidence>
<organism evidence="8 9">
    <name type="scientific">Amphritea balenae</name>
    <dbReference type="NCBI Taxonomy" id="452629"/>
    <lineage>
        <taxon>Bacteria</taxon>
        <taxon>Pseudomonadati</taxon>
        <taxon>Pseudomonadota</taxon>
        <taxon>Gammaproteobacteria</taxon>
        <taxon>Oceanospirillales</taxon>
        <taxon>Oceanospirillaceae</taxon>
        <taxon>Amphritea</taxon>
    </lineage>
</organism>
<comment type="cofactor">
    <cofactor evidence="1">
        <name>Mg(2+)</name>
        <dbReference type="ChEBI" id="CHEBI:18420"/>
    </cofactor>
</comment>
<dbReference type="SMART" id="SM00267">
    <property type="entry name" value="GGDEF"/>
    <property type="match status" value="1"/>
</dbReference>
<evidence type="ECO:0000313" key="9">
    <source>
        <dbReference type="Proteomes" id="UP000267535"/>
    </source>
</evidence>
<dbReference type="FunFam" id="3.30.70.270:FF:000001">
    <property type="entry name" value="Diguanylate cyclase domain protein"/>
    <property type="match status" value="1"/>
</dbReference>
<dbReference type="PROSITE" id="PS50887">
    <property type="entry name" value="GGDEF"/>
    <property type="match status" value="1"/>
</dbReference>
<name>A0A3P1SZ04_9GAMM</name>
<dbReference type="Gene3D" id="3.30.70.270">
    <property type="match status" value="1"/>
</dbReference>
<dbReference type="Pfam" id="PF00563">
    <property type="entry name" value="EAL"/>
    <property type="match status" value="1"/>
</dbReference>
<dbReference type="CDD" id="cd01949">
    <property type="entry name" value="GGDEF"/>
    <property type="match status" value="1"/>
</dbReference>
<protein>
    <recommendedName>
        <fullName evidence="2">cyclic-guanylate-specific phosphodiesterase</fullName>
        <ecNumber evidence="2">3.1.4.52</ecNumber>
    </recommendedName>
</protein>
<dbReference type="RefSeq" id="WP_124924850.1">
    <property type="nucleotide sequence ID" value="NZ_BMOH01000001.1"/>
</dbReference>
<dbReference type="EMBL" id="RQXV01000001">
    <property type="protein sequence ID" value="RRD01776.1"/>
    <property type="molecule type" value="Genomic_DNA"/>
</dbReference>
<evidence type="ECO:0000256" key="2">
    <source>
        <dbReference type="ARBA" id="ARBA00012282"/>
    </source>
</evidence>
<dbReference type="Proteomes" id="UP000267535">
    <property type="component" value="Unassembled WGS sequence"/>
</dbReference>
<dbReference type="PROSITE" id="PS50883">
    <property type="entry name" value="EAL"/>
    <property type="match status" value="1"/>
</dbReference>
<keyword evidence="5" id="KW-0472">Membrane</keyword>
<feature type="transmembrane region" description="Helical" evidence="5">
    <location>
        <begin position="12"/>
        <end position="34"/>
    </location>
</feature>
<dbReference type="EC" id="3.1.4.52" evidence="2"/>
<dbReference type="FunFam" id="3.20.20.450:FF:000001">
    <property type="entry name" value="Cyclic di-GMP phosphodiesterase yahA"/>
    <property type="match status" value="1"/>
</dbReference>
<dbReference type="CDD" id="cd01948">
    <property type="entry name" value="EAL"/>
    <property type="match status" value="1"/>
</dbReference>
<dbReference type="Gene3D" id="3.30.450.20">
    <property type="entry name" value="PAS domain"/>
    <property type="match status" value="1"/>
</dbReference>
<keyword evidence="5" id="KW-1133">Transmembrane helix</keyword>
<comment type="caution">
    <text evidence="8">The sequence shown here is derived from an EMBL/GenBank/DDBJ whole genome shotgun (WGS) entry which is preliminary data.</text>
</comment>
<dbReference type="AlphaFoldDB" id="A0A3P1SZ04"/>
<feature type="domain" description="EAL" evidence="6">
    <location>
        <begin position="693"/>
        <end position="947"/>
    </location>
</feature>
<evidence type="ECO:0000256" key="4">
    <source>
        <dbReference type="ARBA" id="ARBA00051114"/>
    </source>
</evidence>
<proteinExistence type="predicted"/>
<dbReference type="SUPFAM" id="SSF55073">
    <property type="entry name" value="Nucleotide cyclase"/>
    <property type="match status" value="1"/>
</dbReference>
<evidence type="ECO:0000256" key="1">
    <source>
        <dbReference type="ARBA" id="ARBA00001946"/>
    </source>
</evidence>
<sequence>MKEGIRTLFLSLRWKIFILLVVVLVGVQGLYALFSLTQLEEQFKLQRQKINNAEIARLNGSVEASYQRLLEAAELLPLIDISQTDEYISPLVQLSQTINLKFDAFQLGGSVNAAYLYDDEARMVGFWGNKVHIPAAEIQAVYDTERPLRKLSCNTVCIRYVAIPIQLNGAKQGVLMVGRFLYDVIYGIKQQTTLDIGLALQAPGDAGEMPEWGLLINSLTNRARNQELLEKLSREQLFSATGGVYQLNSNDRQYEVLFSPLEGVTEGTAYWVVLDDISSHLESIESSLINYLLLGVGGILSALILLTMLLQQPINFFALLSRQLSLLSQNKFGEFRDSLGQHNERKSLFGSDERDLLVASAIQLSEQLERLGDEVDERTDSLEKSRQALTKERDFLFGLLETAPLLIITQNSSGDLRSVNHFGMQLMGLESRNFRKDNFLKSLQREEERQEFISQTQRLMDGLESQVRTDSVLLDNSGNRHDISWLHARLRHSKDEEPLMLSIGMDISDRKRAERRLHWLANHDPLTERPNRLFFMSCLNDAIEKSRVQRSHVSLLFIDLDRFKEVNDSLGHQVGDKLLKVATKRINECIRESDLLARLGSDEFTVLLTSVRDLEGAEVVASKVLQAFQQPFWIGEYEIVVTVSIGISIFPDHGNDAAGLIKHADVAMFQAKDAGKNCYYIYDVEKDHQRYERFSLGADLRKAIQKDELVLYYQPQIDASTGEVVGVEALVRWQHPTAGLLPPDRFIPLAEELDLIIPLGEWVLREACQQMQAWSKVGVPRMKIAVNLAGQQIAHERLIRSVEEALEESGLRADQLELEVTENFVIRQPEVTVGKLTYLREKGITLAMDDFGTGYSSLSYLKKLPIDKLKIDRSFVKDIGVDRSDESIIKATLAMCHSLGLEVVAEGVETTEQLSFLTDNGCQIIQGYYYSKPLPPSEFMDFICDSGQLLAEPE</sequence>
<dbReference type="InterPro" id="IPR035919">
    <property type="entry name" value="EAL_sf"/>
</dbReference>
<dbReference type="SUPFAM" id="SSF141868">
    <property type="entry name" value="EAL domain-like"/>
    <property type="match status" value="1"/>
</dbReference>
<evidence type="ECO:0000256" key="3">
    <source>
        <dbReference type="ARBA" id="ARBA00022636"/>
    </source>
</evidence>
<dbReference type="PANTHER" id="PTHR44757">
    <property type="entry name" value="DIGUANYLATE CYCLASE DGCP"/>
    <property type="match status" value="1"/>
</dbReference>